<dbReference type="PANTHER" id="PTHR45627:SF12">
    <property type="entry name" value="ADENYLATE CYCLASE TYPE 2"/>
    <property type="match status" value="1"/>
</dbReference>
<dbReference type="PANTHER" id="PTHR45627">
    <property type="entry name" value="ADENYLATE CYCLASE TYPE 1"/>
    <property type="match status" value="1"/>
</dbReference>
<reference evidence="5 6" key="1">
    <citation type="submission" date="2018-04" db="EMBL/GenBank/DDBJ databases">
        <authorList>
            <person name="Zhang X."/>
            <person name="Yuan J."/>
            <person name="Li F."/>
            <person name="Xiang J."/>
        </authorList>
    </citation>
    <scope>NUCLEOTIDE SEQUENCE [LARGE SCALE GENOMIC DNA]</scope>
    <source>
        <tissue evidence="5">Muscle</tissue>
    </source>
</reference>
<evidence type="ECO:0000313" key="5">
    <source>
        <dbReference type="EMBL" id="ROT79208.1"/>
    </source>
</evidence>
<organism evidence="5 6">
    <name type="scientific">Penaeus vannamei</name>
    <name type="common">Whiteleg shrimp</name>
    <name type="synonym">Litopenaeus vannamei</name>
    <dbReference type="NCBI Taxonomy" id="6689"/>
    <lineage>
        <taxon>Eukaryota</taxon>
        <taxon>Metazoa</taxon>
        <taxon>Ecdysozoa</taxon>
        <taxon>Arthropoda</taxon>
        <taxon>Crustacea</taxon>
        <taxon>Multicrustacea</taxon>
        <taxon>Malacostraca</taxon>
        <taxon>Eumalacostraca</taxon>
        <taxon>Eucarida</taxon>
        <taxon>Decapoda</taxon>
        <taxon>Dendrobranchiata</taxon>
        <taxon>Penaeoidea</taxon>
        <taxon>Penaeidae</taxon>
        <taxon>Penaeus</taxon>
    </lineage>
</organism>
<feature type="compositionally biased region" description="Polar residues" evidence="3">
    <location>
        <begin position="1"/>
        <end position="23"/>
    </location>
</feature>
<dbReference type="EMBL" id="QCYY01001275">
    <property type="protein sequence ID" value="ROT79208.1"/>
    <property type="molecule type" value="Genomic_DNA"/>
</dbReference>
<keyword evidence="6" id="KW-1185">Reference proteome</keyword>
<dbReference type="Proteomes" id="UP000283509">
    <property type="component" value="Unassembled WGS sequence"/>
</dbReference>
<accession>A0A423TRW8</accession>
<keyword evidence="1" id="KW-0547">Nucleotide-binding</keyword>
<keyword evidence="4" id="KW-0472">Membrane</keyword>
<dbReference type="GO" id="GO:0000166">
    <property type="term" value="F:nucleotide binding"/>
    <property type="evidence" value="ECO:0007669"/>
    <property type="project" value="UniProtKB-KW"/>
</dbReference>
<feature type="transmembrane region" description="Helical" evidence="4">
    <location>
        <begin position="345"/>
        <end position="363"/>
    </location>
</feature>
<comment type="caution">
    <text evidence="5">The sequence shown here is derived from an EMBL/GenBank/DDBJ whole genome shotgun (WGS) entry which is preliminary data.</text>
</comment>
<keyword evidence="4" id="KW-0812">Transmembrane</keyword>
<dbReference type="OrthoDB" id="10006362at2759"/>
<keyword evidence="4" id="KW-1133">Transmembrane helix</keyword>
<feature type="transmembrane region" description="Helical" evidence="4">
    <location>
        <begin position="281"/>
        <end position="306"/>
    </location>
</feature>
<evidence type="ECO:0000256" key="4">
    <source>
        <dbReference type="SAM" id="Phobius"/>
    </source>
</evidence>
<keyword evidence="2" id="KW-0456">Lyase</keyword>
<proteinExistence type="predicted"/>
<sequence>MQKHCNNTHINHWQTHTNGNGSRHNNRAGPNGLSVINKSPFLLHPSDYTVPLELSFFGNNFHSASIKPRVSMTVDSAELKNLYEGDVSKKITKVSLPHGAARGSILARRRSTHSENHLASKRRTVVTDNALISFQRIMVNSKEFMEKAIESMPLRKYDQWFKPEGINPLLLTFTKESWELPLLRQPDPLYKYYILCAIFIFVVIFLTQELLMPVNSWGWAAGVAGVLILSVVGPLCWVATVHQKIVDPHNDREFDSRSRSTLTEFFYSASKSVIASIGLRALLFFLVCVALYSCAVVNVIECTVILEDYASTYLNTTGSPFGANASTVLPTPAPGDIPALCCDPWYFTYSVTLTLLVVWTFFRMHFLLKFSVYVAAVALYGFFVLYFAKPSHPTPLPNPSGKLSFLLFLPSAIGLLARSLAISV</sequence>
<evidence type="ECO:0000256" key="3">
    <source>
        <dbReference type="SAM" id="MobiDB-lite"/>
    </source>
</evidence>
<evidence type="ECO:0000313" key="6">
    <source>
        <dbReference type="Proteomes" id="UP000283509"/>
    </source>
</evidence>
<reference evidence="5 6" key="2">
    <citation type="submission" date="2019-01" db="EMBL/GenBank/DDBJ databases">
        <title>The decoding of complex shrimp genome reveals the adaptation for benthos swimmer, frequently molting mechanism and breeding impact on genome.</title>
        <authorList>
            <person name="Sun Y."/>
            <person name="Gao Y."/>
            <person name="Yu Y."/>
        </authorList>
    </citation>
    <scope>NUCLEOTIDE SEQUENCE [LARGE SCALE GENOMIC DNA]</scope>
    <source>
        <tissue evidence="5">Muscle</tissue>
    </source>
</reference>
<feature type="transmembrane region" description="Helical" evidence="4">
    <location>
        <begin position="370"/>
        <end position="388"/>
    </location>
</feature>
<evidence type="ECO:0000256" key="2">
    <source>
        <dbReference type="ARBA" id="ARBA00023239"/>
    </source>
</evidence>
<dbReference type="AlphaFoldDB" id="A0A423TRW8"/>
<dbReference type="STRING" id="6689.A0A423TRW8"/>
<dbReference type="GO" id="GO:0004016">
    <property type="term" value="F:adenylate cyclase activity"/>
    <property type="evidence" value="ECO:0007669"/>
    <property type="project" value="TreeGrafter"/>
</dbReference>
<feature type="region of interest" description="Disordered" evidence="3">
    <location>
        <begin position="1"/>
        <end position="32"/>
    </location>
</feature>
<feature type="transmembrane region" description="Helical" evidence="4">
    <location>
        <begin position="403"/>
        <end position="421"/>
    </location>
</feature>
<protein>
    <submittedName>
        <fullName evidence="5">Putative adenylate cyclase type 2 isoform X2</fullName>
    </submittedName>
</protein>
<dbReference type="GO" id="GO:0007189">
    <property type="term" value="P:adenylate cyclase-activating G protein-coupled receptor signaling pathway"/>
    <property type="evidence" value="ECO:0007669"/>
    <property type="project" value="TreeGrafter"/>
</dbReference>
<feature type="transmembrane region" description="Helical" evidence="4">
    <location>
        <begin position="192"/>
        <end position="211"/>
    </location>
</feature>
<evidence type="ECO:0000256" key="1">
    <source>
        <dbReference type="ARBA" id="ARBA00022741"/>
    </source>
</evidence>
<gene>
    <name evidence="5" type="ORF">C7M84_002075</name>
</gene>
<dbReference type="GO" id="GO:0005886">
    <property type="term" value="C:plasma membrane"/>
    <property type="evidence" value="ECO:0007669"/>
    <property type="project" value="TreeGrafter"/>
</dbReference>
<name>A0A423TRW8_PENVA</name>
<feature type="transmembrane region" description="Helical" evidence="4">
    <location>
        <begin position="217"/>
        <end position="239"/>
    </location>
</feature>